<accession>D7MYC7</accession>
<dbReference type="Gramene" id="Al_scaffold_0945_1">
    <property type="protein sequence ID" value="Al_scaffold_0945_1"/>
    <property type="gene ID" value="Al_scaffold_0945_1"/>
</dbReference>
<evidence type="ECO:0000313" key="1">
    <source>
        <dbReference type="EMBL" id="EFH38455.1"/>
    </source>
</evidence>
<dbReference type="HOGENOM" id="CLU_2874437_0_0_1"/>
<evidence type="ECO:0000313" key="2">
    <source>
        <dbReference type="Proteomes" id="UP000008694"/>
    </source>
</evidence>
<name>D7MYC7_ARALL</name>
<feature type="non-terminal residue" evidence="1">
    <location>
        <position position="64"/>
    </location>
</feature>
<gene>
    <name evidence="1" type="ORF">ARALYDRAFT_655904</name>
</gene>
<dbReference type="Proteomes" id="UP000008694">
    <property type="component" value="Unassembled WGS sequence"/>
</dbReference>
<reference evidence="2" key="1">
    <citation type="journal article" date="2011" name="Nat. Genet.">
        <title>The Arabidopsis lyrata genome sequence and the basis of rapid genome size change.</title>
        <authorList>
            <person name="Hu T.T."/>
            <person name="Pattyn P."/>
            <person name="Bakker E.G."/>
            <person name="Cao J."/>
            <person name="Cheng J.-F."/>
            <person name="Clark R.M."/>
            <person name="Fahlgren N."/>
            <person name="Fawcett J.A."/>
            <person name="Grimwood J."/>
            <person name="Gundlach H."/>
            <person name="Haberer G."/>
            <person name="Hollister J.D."/>
            <person name="Ossowski S."/>
            <person name="Ottilar R.P."/>
            <person name="Salamov A.A."/>
            <person name="Schneeberger K."/>
            <person name="Spannagl M."/>
            <person name="Wang X."/>
            <person name="Yang L."/>
            <person name="Nasrallah M.E."/>
            <person name="Bergelson J."/>
            <person name="Carrington J.C."/>
            <person name="Gaut B.S."/>
            <person name="Schmutz J."/>
            <person name="Mayer K.F.X."/>
            <person name="Van de Peer Y."/>
            <person name="Grigoriev I.V."/>
            <person name="Nordborg M."/>
            <person name="Weigel D."/>
            <person name="Guo Y.-L."/>
        </authorList>
    </citation>
    <scope>NUCLEOTIDE SEQUENCE [LARGE SCALE GENOMIC DNA]</scope>
    <source>
        <strain evidence="2">cv. MN47</strain>
    </source>
</reference>
<dbReference type="EMBL" id="GL349306">
    <property type="protein sequence ID" value="EFH38455.1"/>
    <property type="molecule type" value="Genomic_DNA"/>
</dbReference>
<organism evidence="2">
    <name type="scientific">Arabidopsis lyrata subsp. lyrata</name>
    <name type="common">Lyre-leaved rock-cress</name>
    <dbReference type="NCBI Taxonomy" id="81972"/>
    <lineage>
        <taxon>Eukaryota</taxon>
        <taxon>Viridiplantae</taxon>
        <taxon>Streptophyta</taxon>
        <taxon>Embryophyta</taxon>
        <taxon>Tracheophyta</taxon>
        <taxon>Spermatophyta</taxon>
        <taxon>Magnoliopsida</taxon>
        <taxon>eudicotyledons</taxon>
        <taxon>Gunneridae</taxon>
        <taxon>Pentapetalae</taxon>
        <taxon>rosids</taxon>
        <taxon>malvids</taxon>
        <taxon>Brassicales</taxon>
        <taxon>Brassicaceae</taxon>
        <taxon>Camelineae</taxon>
        <taxon>Arabidopsis</taxon>
    </lineage>
</organism>
<keyword evidence="2" id="KW-1185">Reference proteome</keyword>
<proteinExistence type="predicted"/>
<sequence length="64" mass="7232">VGKTSLVPLINKGSSIVRPPQTIGCTVGVKQNLRYRSNNEDSADIAFEGEWELWRKRSMQNKVE</sequence>
<dbReference type="AlphaFoldDB" id="D7MYC7"/>
<feature type="non-terminal residue" evidence="1">
    <location>
        <position position="1"/>
    </location>
</feature>
<protein>
    <submittedName>
        <fullName evidence="1">Predicted protein</fullName>
    </submittedName>
</protein>